<dbReference type="SUPFAM" id="SSF88659">
    <property type="entry name" value="Sigma3 and sigma4 domains of RNA polymerase sigma factors"/>
    <property type="match status" value="1"/>
</dbReference>
<dbReference type="PANTHER" id="PTHR43133">
    <property type="entry name" value="RNA POLYMERASE ECF-TYPE SIGMA FACTO"/>
    <property type="match status" value="1"/>
</dbReference>
<gene>
    <name evidence="7" type="ORF">METZ01_LOCUS408747</name>
</gene>
<keyword evidence="3" id="KW-0731">Sigma factor</keyword>
<dbReference type="Gene3D" id="1.10.10.10">
    <property type="entry name" value="Winged helix-like DNA-binding domain superfamily/Winged helix DNA-binding domain"/>
    <property type="match status" value="1"/>
</dbReference>
<comment type="similarity">
    <text evidence="1">Belongs to the sigma-70 factor family. ECF subfamily.</text>
</comment>
<evidence type="ECO:0000256" key="3">
    <source>
        <dbReference type="ARBA" id="ARBA00023082"/>
    </source>
</evidence>
<keyword evidence="2" id="KW-0805">Transcription regulation</keyword>
<dbReference type="Pfam" id="PF04542">
    <property type="entry name" value="Sigma70_r2"/>
    <property type="match status" value="1"/>
</dbReference>
<dbReference type="SUPFAM" id="SSF88946">
    <property type="entry name" value="Sigma2 domain of RNA polymerase sigma factors"/>
    <property type="match status" value="1"/>
</dbReference>
<dbReference type="Gene3D" id="1.10.1740.10">
    <property type="match status" value="1"/>
</dbReference>
<dbReference type="PANTHER" id="PTHR43133:SF62">
    <property type="entry name" value="RNA POLYMERASE SIGMA FACTOR SIGZ"/>
    <property type="match status" value="1"/>
</dbReference>
<dbReference type="EMBL" id="UINC01158380">
    <property type="protein sequence ID" value="SVD55893.1"/>
    <property type="molecule type" value="Genomic_DNA"/>
</dbReference>
<evidence type="ECO:0000313" key="7">
    <source>
        <dbReference type="EMBL" id="SVD55893.1"/>
    </source>
</evidence>
<evidence type="ECO:0000256" key="2">
    <source>
        <dbReference type="ARBA" id="ARBA00023015"/>
    </source>
</evidence>
<dbReference type="CDD" id="cd06171">
    <property type="entry name" value="Sigma70_r4"/>
    <property type="match status" value="1"/>
</dbReference>
<protein>
    <recommendedName>
        <fullName evidence="8">HTH luxR-type domain-containing protein</fullName>
    </recommendedName>
</protein>
<accession>A0A382WAR4</accession>
<organism evidence="7">
    <name type="scientific">marine metagenome</name>
    <dbReference type="NCBI Taxonomy" id="408172"/>
    <lineage>
        <taxon>unclassified sequences</taxon>
        <taxon>metagenomes</taxon>
        <taxon>ecological metagenomes</taxon>
    </lineage>
</organism>
<proteinExistence type="inferred from homology"/>
<dbReference type="GO" id="GO:0006352">
    <property type="term" value="P:DNA-templated transcription initiation"/>
    <property type="evidence" value="ECO:0007669"/>
    <property type="project" value="InterPro"/>
</dbReference>
<dbReference type="InterPro" id="IPR013325">
    <property type="entry name" value="RNA_pol_sigma_r2"/>
</dbReference>
<keyword evidence="4" id="KW-0804">Transcription</keyword>
<evidence type="ECO:0000259" key="5">
    <source>
        <dbReference type="Pfam" id="PF04542"/>
    </source>
</evidence>
<evidence type="ECO:0000256" key="1">
    <source>
        <dbReference type="ARBA" id="ARBA00010641"/>
    </source>
</evidence>
<feature type="domain" description="RNA polymerase sigma factor 70 region 4 type 2" evidence="6">
    <location>
        <begin position="128"/>
        <end position="181"/>
    </location>
</feature>
<feature type="domain" description="RNA polymerase sigma-70 region 2" evidence="5">
    <location>
        <begin position="27"/>
        <end position="96"/>
    </location>
</feature>
<dbReference type="InterPro" id="IPR014284">
    <property type="entry name" value="RNA_pol_sigma-70_dom"/>
</dbReference>
<dbReference type="GO" id="GO:0016987">
    <property type="term" value="F:sigma factor activity"/>
    <property type="evidence" value="ECO:0007669"/>
    <property type="project" value="UniProtKB-KW"/>
</dbReference>
<evidence type="ECO:0008006" key="8">
    <source>
        <dbReference type="Google" id="ProtNLM"/>
    </source>
</evidence>
<dbReference type="InterPro" id="IPR007627">
    <property type="entry name" value="RNA_pol_sigma70_r2"/>
</dbReference>
<dbReference type="InterPro" id="IPR013324">
    <property type="entry name" value="RNA_pol_sigma_r3/r4-like"/>
</dbReference>
<sequence length="191" mass="22068">MIDYQDLDDHQLMHRVTLEDKGALEAIYTRYGSSVYSLAMYILKQEVLAEEATQDIFLNIWLKASSYRTDRGEPRAWIMSVAHHKIVDVIRSRRRTLAATDPDGYETLELLPSAQISTEEEVERKIERERILKAVATLPPPQRQVIMMAYFEGYTQSEMSELLKQPLGTVKTRLRLAMQKLRLVIEGDVPD</sequence>
<evidence type="ECO:0000259" key="6">
    <source>
        <dbReference type="Pfam" id="PF08281"/>
    </source>
</evidence>
<reference evidence="7" key="1">
    <citation type="submission" date="2018-05" db="EMBL/GenBank/DDBJ databases">
        <authorList>
            <person name="Lanie J.A."/>
            <person name="Ng W.-L."/>
            <person name="Kazmierczak K.M."/>
            <person name="Andrzejewski T.M."/>
            <person name="Davidsen T.M."/>
            <person name="Wayne K.J."/>
            <person name="Tettelin H."/>
            <person name="Glass J.I."/>
            <person name="Rusch D."/>
            <person name="Podicherti R."/>
            <person name="Tsui H.-C.T."/>
            <person name="Winkler M.E."/>
        </authorList>
    </citation>
    <scope>NUCLEOTIDE SEQUENCE</scope>
</reference>
<dbReference type="GO" id="GO:0003677">
    <property type="term" value="F:DNA binding"/>
    <property type="evidence" value="ECO:0007669"/>
    <property type="project" value="InterPro"/>
</dbReference>
<name>A0A382WAR4_9ZZZZ</name>
<dbReference type="Pfam" id="PF08281">
    <property type="entry name" value="Sigma70_r4_2"/>
    <property type="match status" value="1"/>
</dbReference>
<dbReference type="AlphaFoldDB" id="A0A382WAR4"/>
<evidence type="ECO:0000256" key="4">
    <source>
        <dbReference type="ARBA" id="ARBA00023163"/>
    </source>
</evidence>
<dbReference type="InterPro" id="IPR039425">
    <property type="entry name" value="RNA_pol_sigma-70-like"/>
</dbReference>
<dbReference type="InterPro" id="IPR036388">
    <property type="entry name" value="WH-like_DNA-bd_sf"/>
</dbReference>
<dbReference type="NCBIfam" id="TIGR02937">
    <property type="entry name" value="sigma70-ECF"/>
    <property type="match status" value="1"/>
</dbReference>
<dbReference type="InterPro" id="IPR013249">
    <property type="entry name" value="RNA_pol_sigma70_r4_t2"/>
</dbReference>